<dbReference type="EMBL" id="JADNRY010000350">
    <property type="protein sequence ID" value="KAF9058807.1"/>
    <property type="molecule type" value="Genomic_DNA"/>
</dbReference>
<keyword evidence="3" id="KW-1185">Reference proteome</keyword>
<reference evidence="1" key="1">
    <citation type="submission" date="2020-11" db="EMBL/GenBank/DDBJ databases">
        <authorList>
            <consortium name="DOE Joint Genome Institute"/>
            <person name="Ahrendt S."/>
            <person name="Riley R."/>
            <person name="Andreopoulos W."/>
            <person name="Labutti K."/>
            <person name="Pangilinan J."/>
            <person name="Ruiz-Duenas F.J."/>
            <person name="Barrasa J.M."/>
            <person name="Sanchez-Garcia M."/>
            <person name="Camarero S."/>
            <person name="Miyauchi S."/>
            <person name="Serrano A."/>
            <person name="Linde D."/>
            <person name="Babiker R."/>
            <person name="Drula E."/>
            <person name="Ayuso-Fernandez I."/>
            <person name="Pacheco R."/>
            <person name="Padilla G."/>
            <person name="Ferreira P."/>
            <person name="Barriuso J."/>
            <person name="Kellner H."/>
            <person name="Castanera R."/>
            <person name="Alfaro M."/>
            <person name="Ramirez L."/>
            <person name="Pisabarro A.G."/>
            <person name="Kuo A."/>
            <person name="Tritt A."/>
            <person name="Lipzen A."/>
            <person name="He G."/>
            <person name="Yan M."/>
            <person name="Ng V."/>
            <person name="Cullen D."/>
            <person name="Martin F."/>
            <person name="Rosso M.-N."/>
            <person name="Henrissat B."/>
            <person name="Hibbett D."/>
            <person name="Martinez A.T."/>
            <person name="Grigoriev I.V."/>
        </authorList>
    </citation>
    <scope>NUCLEOTIDE SEQUENCE</scope>
    <source>
        <strain evidence="1">AH 40177</strain>
    </source>
</reference>
<evidence type="ECO:0000313" key="2">
    <source>
        <dbReference type="EMBL" id="KAF9062423.1"/>
    </source>
</evidence>
<organism evidence="1 3">
    <name type="scientific">Rhodocollybia butyracea</name>
    <dbReference type="NCBI Taxonomy" id="206335"/>
    <lineage>
        <taxon>Eukaryota</taxon>
        <taxon>Fungi</taxon>
        <taxon>Dikarya</taxon>
        <taxon>Basidiomycota</taxon>
        <taxon>Agaricomycotina</taxon>
        <taxon>Agaricomycetes</taxon>
        <taxon>Agaricomycetidae</taxon>
        <taxon>Agaricales</taxon>
        <taxon>Marasmiineae</taxon>
        <taxon>Omphalotaceae</taxon>
        <taxon>Rhodocollybia</taxon>
    </lineage>
</organism>
<dbReference type="Proteomes" id="UP000772434">
    <property type="component" value="Unassembled WGS sequence"/>
</dbReference>
<evidence type="ECO:0000313" key="3">
    <source>
        <dbReference type="Proteomes" id="UP000772434"/>
    </source>
</evidence>
<evidence type="ECO:0000313" key="1">
    <source>
        <dbReference type="EMBL" id="KAF9058807.1"/>
    </source>
</evidence>
<dbReference type="EMBL" id="JADNRY010000172">
    <property type="protein sequence ID" value="KAF9062423.1"/>
    <property type="molecule type" value="Genomic_DNA"/>
</dbReference>
<dbReference type="AlphaFoldDB" id="A0A9P5P935"/>
<accession>A0A9P5P935</accession>
<dbReference type="OrthoDB" id="128536at2759"/>
<gene>
    <name evidence="1" type="ORF">BDP27DRAFT_1240237</name>
    <name evidence="2" type="ORF">BDP27DRAFT_1300346</name>
</gene>
<sequence length="159" mass="17531">MKFAYPAGNSIDDLTPQQITLKIARHCPCTACGNCKGLHPSLGVHVVLDNNSTEEKSILNDLGQYGSDDEDETLPYLDICACGHGVSEHGANEIVIGSEEYRRRERYAIRIDENLQDVDKLLDFAYSDPDIESLRRRMTDAPLSIITPSHLAASPGKCL</sequence>
<proteinExistence type="predicted"/>
<name>A0A9P5P935_9AGAR</name>
<comment type="caution">
    <text evidence="1">The sequence shown here is derived from an EMBL/GenBank/DDBJ whole genome shotgun (WGS) entry which is preliminary data.</text>
</comment>
<protein>
    <submittedName>
        <fullName evidence="1">Uncharacterized protein</fullName>
    </submittedName>
</protein>